<feature type="region of interest" description="Disordered" evidence="1">
    <location>
        <begin position="1"/>
        <end position="24"/>
    </location>
</feature>
<reference evidence="2" key="1">
    <citation type="submission" date="2020-05" db="EMBL/GenBank/DDBJ databases">
        <authorList>
            <person name="Chiriac C."/>
            <person name="Salcher M."/>
            <person name="Ghai R."/>
            <person name="Kavagutti S V."/>
        </authorList>
    </citation>
    <scope>NUCLEOTIDE SEQUENCE</scope>
</reference>
<evidence type="ECO:0000313" key="2">
    <source>
        <dbReference type="EMBL" id="CAB4861253.1"/>
    </source>
</evidence>
<dbReference type="AlphaFoldDB" id="A0A6J7D240"/>
<gene>
    <name evidence="2" type="ORF">UFOPK3417_00235</name>
</gene>
<organism evidence="2">
    <name type="scientific">freshwater metagenome</name>
    <dbReference type="NCBI Taxonomy" id="449393"/>
    <lineage>
        <taxon>unclassified sequences</taxon>
        <taxon>metagenomes</taxon>
        <taxon>ecological metagenomes</taxon>
    </lineage>
</organism>
<accession>A0A6J7D240</accession>
<feature type="compositionally biased region" description="Low complexity" evidence="1">
    <location>
        <begin position="12"/>
        <end position="24"/>
    </location>
</feature>
<proteinExistence type="predicted"/>
<dbReference type="EMBL" id="CAFBLR010000011">
    <property type="protein sequence ID" value="CAB4861253.1"/>
    <property type="molecule type" value="Genomic_DNA"/>
</dbReference>
<evidence type="ECO:0000256" key="1">
    <source>
        <dbReference type="SAM" id="MobiDB-lite"/>
    </source>
</evidence>
<protein>
    <submittedName>
        <fullName evidence="2">Unannotated protein</fullName>
    </submittedName>
</protein>
<name>A0A6J7D240_9ZZZZ</name>
<sequence length="86" mass="8768">MRLPRFAPAQNAGAVPVTTTAPTPGSASIDSIAAMISVTIGLVRVLRSPGLLRVRVATRSATSTSTSVMQKVSHVGLLGSIVKDAV</sequence>